<dbReference type="EC" id="1.1.1.37" evidence="5"/>
<feature type="domain" description="Lactate/malate dehydrogenase C-terminal" evidence="7">
    <location>
        <begin position="150"/>
        <end position="303"/>
    </location>
</feature>
<dbReference type="NCBIfam" id="NF004863">
    <property type="entry name" value="PRK06223.1"/>
    <property type="match status" value="1"/>
</dbReference>
<dbReference type="InterPro" id="IPR022383">
    <property type="entry name" value="Lactate/malate_DH_C"/>
</dbReference>
<dbReference type="SUPFAM" id="SSF56327">
    <property type="entry name" value="LDH C-terminal domain-like"/>
    <property type="match status" value="1"/>
</dbReference>
<feature type="binding site" evidence="5">
    <location>
        <position position="98"/>
    </location>
    <ligand>
        <name>NAD(+)</name>
        <dbReference type="ChEBI" id="CHEBI:57540"/>
    </ligand>
</feature>
<accession>A0ABT2QPY3</accession>
<comment type="similarity">
    <text evidence="5">Belongs to the LDH/MDH superfamily. MDH type 3 family.</text>
</comment>
<keyword evidence="9" id="KW-1185">Reference proteome</keyword>
<dbReference type="Gene3D" id="3.90.110.10">
    <property type="entry name" value="Lactate dehydrogenase/glycoside hydrolase, family 4, C-terminal"/>
    <property type="match status" value="1"/>
</dbReference>
<dbReference type="PANTHER" id="PTHR43128">
    <property type="entry name" value="L-2-HYDROXYCARBOXYLATE DEHYDROGENASE (NAD(P)(+))"/>
    <property type="match status" value="1"/>
</dbReference>
<feature type="binding site" evidence="5">
    <location>
        <begin position="10"/>
        <end position="15"/>
    </location>
    <ligand>
        <name>NAD(+)</name>
        <dbReference type="ChEBI" id="CHEBI:57540"/>
    </ligand>
</feature>
<comment type="caution">
    <text evidence="8">The sequence shown here is derived from an EMBL/GenBank/DDBJ whole genome shotgun (WGS) entry which is preliminary data.</text>
</comment>
<gene>
    <name evidence="5 8" type="primary">mdh</name>
    <name evidence="8" type="ORF">N9R04_04800</name>
</gene>
<keyword evidence="2 5" id="KW-0816">Tricarboxylic acid cycle</keyword>
<protein>
    <recommendedName>
        <fullName evidence="5">Malate dehydrogenase</fullName>
        <ecNumber evidence="5">1.1.1.37</ecNumber>
    </recommendedName>
</protein>
<dbReference type="Pfam" id="PF02866">
    <property type="entry name" value="Ldh_1_C"/>
    <property type="match status" value="1"/>
</dbReference>
<proteinExistence type="inferred from homology"/>
<dbReference type="InterPro" id="IPR011275">
    <property type="entry name" value="Malate_DH_type3"/>
</dbReference>
<dbReference type="PRINTS" id="PR00086">
    <property type="entry name" value="LLDHDRGNASE"/>
</dbReference>
<feature type="binding site" evidence="5">
    <location>
        <begin position="121"/>
        <end position="123"/>
    </location>
    <ligand>
        <name>NAD(+)</name>
        <dbReference type="ChEBI" id="CHEBI:57540"/>
    </ligand>
</feature>
<dbReference type="Pfam" id="PF00056">
    <property type="entry name" value="Ldh_1_N"/>
    <property type="match status" value="1"/>
</dbReference>
<keyword evidence="4 5" id="KW-0520">NAD</keyword>
<dbReference type="InterPro" id="IPR036291">
    <property type="entry name" value="NAD(P)-bd_dom_sf"/>
</dbReference>
<dbReference type="NCBIfam" id="TIGR01763">
    <property type="entry name" value="MalateDH_bact"/>
    <property type="match status" value="1"/>
</dbReference>
<organism evidence="8 9">
    <name type="scientific">Staphylococcus marylandisciuri</name>
    <dbReference type="NCBI Taxonomy" id="2981529"/>
    <lineage>
        <taxon>Bacteria</taxon>
        <taxon>Bacillati</taxon>
        <taxon>Bacillota</taxon>
        <taxon>Bacilli</taxon>
        <taxon>Bacillales</taxon>
        <taxon>Staphylococcaceae</taxon>
        <taxon>Staphylococcus</taxon>
    </lineage>
</organism>
<feature type="binding site" evidence="5">
    <location>
        <position position="85"/>
    </location>
    <ligand>
        <name>substrate</name>
    </ligand>
</feature>
<evidence type="ECO:0000256" key="3">
    <source>
        <dbReference type="ARBA" id="ARBA00023002"/>
    </source>
</evidence>
<dbReference type="Proteomes" id="UP001209553">
    <property type="component" value="Unassembled WGS sequence"/>
</dbReference>
<evidence type="ECO:0000313" key="9">
    <source>
        <dbReference type="Proteomes" id="UP001209553"/>
    </source>
</evidence>
<dbReference type="RefSeq" id="WP_262855476.1">
    <property type="nucleotide sequence ID" value="NZ_JAOPKZ010000007.1"/>
</dbReference>
<comment type="similarity">
    <text evidence="1">Belongs to the LDH/MDH superfamily. LDH family.</text>
</comment>
<dbReference type="CDD" id="cd01339">
    <property type="entry name" value="LDH-like_MDH"/>
    <property type="match status" value="1"/>
</dbReference>
<dbReference type="InterPro" id="IPR001557">
    <property type="entry name" value="L-lactate/malate_DH"/>
</dbReference>
<evidence type="ECO:0000256" key="4">
    <source>
        <dbReference type="ARBA" id="ARBA00023027"/>
    </source>
</evidence>
<dbReference type="HAMAP" id="MF_00487">
    <property type="entry name" value="Malate_dehydrog_3"/>
    <property type="match status" value="1"/>
</dbReference>
<feature type="active site" description="Proton acceptor" evidence="5">
    <location>
        <position position="178"/>
    </location>
</feature>
<evidence type="ECO:0000256" key="5">
    <source>
        <dbReference type="HAMAP-Rule" id="MF_00487"/>
    </source>
</evidence>
<evidence type="ECO:0000259" key="6">
    <source>
        <dbReference type="Pfam" id="PF00056"/>
    </source>
</evidence>
<dbReference type="SUPFAM" id="SSF51735">
    <property type="entry name" value="NAD(P)-binding Rossmann-fold domains"/>
    <property type="match status" value="1"/>
</dbReference>
<dbReference type="Gene3D" id="3.40.50.720">
    <property type="entry name" value="NAD(P)-binding Rossmann-like Domain"/>
    <property type="match status" value="1"/>
</dbReference>
<evidence type="ECO:0000256" key="2">
    <source>
        <dbReference type="ARBA" id="ARBA00022532"/>
    </source>
</evidence>
<reference evidence="8 9" key="1">
    <citation type="journal article" date="2023" name="Int. J. Syst. Evol. Microbiol.">
        <title>Streptococcus sciuri sp. nov., Staphylococcus marylandisciuri sp. nov. and Staphylococcus americanisciuri sp. nov., isolated from faeces of eastern grey squirrel (Sciurus carolinensis).</title>
        <authorList>
            <person name="Volokhov D.V."/>
            <person name="Zagorodnyaya T.A."/>
            <person name="Furtak V.A."/>
            <person name="Nattanmai G."/>
            <person name="Randall L."/>
            <person name="Jose S."/>
            <person name="Gao Y."/>
            <person name="Eisenberg T."/>
            <person name="Delmonte P."/>
            <person name="Blom J."/>
            <person name="Mitchell K.K."/>
        </authorList>
    </citation>
    <scope>NUCLEOTIDE SEQUENCE [LARGE SCALE GENOMIC DNA]</scope>
    <source>
        <strain evidence="8 9">SQ8-PEA</strain>
    </source>
</reference>
<evidence type="ECO:0000259" key="7">
    <source>
        <dbReference type="Pfam" id="PF02866"/>
    </source>
</evidence>
<dbReference type="InterPro" id="IPR015955">
    <property type="entry name" value="Lactate_DH/Glyco_Ohase_4_C"/>
</dbReference>
<evidence type="ECO:0000313" key="8">
    <source>
        <dbReference type="EMBL" id="MCU5746039.1"/>
    </source>
</evidence>
<feature type="binding site" evidence="5">
    <location>
        <position position="123"/>
    </location>
    <ligand>
        <name>substrate</name>
    </ligand>
</feature>
<comment type="catalytic activity">
    <reaction evidence="5">
        <text>(S)-malate + NAD(+) = oxaloacetate + NADH + H(+)</text>
        <dbReference type="Rhea" id="RHEA:21432"/>
        <dbReference type="ChEBI" id="CHEBI:15378"/>
        <dbReference type="ChEBI" id="CHEBI:15589"/>
        <dbReference type="ChEBI" id="CHEBI:16452"/>
        <dbReference type="ChEBI" id="CHEBI:57540"/>
        <dbReference type="ChEBI" id="CHEBI:57945"/>
        <dbReference type="EC" id="1.1.1.37"/>
    </reaction>
</comment>
<comment type="function">
    <text evidence="5">Catalyzes the reversible oxidation of malate to oxaloacetate.</text>
</comment>
<feature type="binding site" evidence="5">
    <location>
        <position position="91"/>
    </location>
    <ligand>
        <name>substrate</name>
    </ligand>
</feature>
<feature type="domain" description="Lactate/malate dehydrogenase N-terminal" evidence="6">
    <location>
        <begin position="5"/>
        <end position="145"/>
    </location>
</feature>
<dbReference type="EMBL" id="JAOPKZ010000007">
    <property type="protein sequence ID" value="MCU5746039.1"/>
    <property type="molecule type" value="Genomic_DNA"/>
</dbReference>
<dbReference type="InterPro" id="IPR001236">
    <property type="entry name" value="Lactate/malate_DH_N"/>
</dbReference>
<feature type="binding site" evidence="5">
    <location>
        <position position="34"/>
    </location>
    <ligand>
        <name>NAD(+)</name>
        <dbReference type="ChEBI" id="CHEBI:57540"/>
    </ligand>
</feature>
<dbReference type="PANTHER" id="PTHR43128:SF16">
    <property type="entry name" value="L-LACTATE DEHYDROGENASE"/>
    <property type="match status" value="1"/>
</dbReference>
<keyword evidence="3 5" id="KW-0560">Oxidoreductase</keyword>
<name>A0ABT2QPY3_9STAP</name>
<dbReference type="PIRSF" id="PIRSF000102">
    <property type="entry name" value="Lac_mal_DH"/>
    <property type="match status" value="1"/>
</dbReference>
<dbReference type="GO" id="GO:0030060">
    <property type="term" value="F:L-malate dehydrogenase (NAD+) activity"/>
    <property type="evidence" value="ECO:0007669"/>
    <property type="project" value="UniProtKB-EC"/>
</dbReference>
<sequence>MVRKKVAIIGGGNTGSTLAFITALNELADVVLVDRPEFEKPVKGKALDILESSPIFGFDVDVSATSNYEETRDSDIVVITAGVPRKPGMTREDLVQTNEQVIKDVTQQVVKYSPNSIIVVLTNPVDAMTYTAYKASGFPKSRVIGQSGVLDTARYRTFIAQELGLSVKDVKGLVLGGHGDTMLPLINSTQINGVQVTELLSDDKLSQIIERTRQGGAEIVNLFGNGSAYYAPASAVYAMVEAILKDQKRLLPSISLLEGEYGYNDIYLGVPTILGANGVEKIVEIELTTEEKKQLDTSALAVQNVKDLLKL</sequence>
<feature type="binding site" evidence="5">
    <location>
        <position position="154"/>
    </location>
    <ligand>
        <name>substrate</name>
    </ligand>
</feature>
<evidence type="ECO:0000256" key="1">
    <source>
        <dbReference type="ARBA" id="ARBA00006054"/>
    </source>
</evidence>